<dbReference type="Pfam" id="PF12708">
    <property type="entry name" value="Pect-lyase_RHGA_epim"/>
    <property type="match status" value="1"/>
</dbReference>
<dbReference type="GO" id="GO:0004650">
    <property type="term" value="F:polygalacturonase activity"/>
    <property type="evidence" value="ECO:0007669"/>
    <property type="project" value="InterPro"/>
</dbReference>
<dbReference type="STRING" id="1184151.AW736_05595"/>
<evidence type="ECO:0000256" key="4">
    <source>
        <dbReference type="RuleBase" id="RU361169"/>
    </source>
</evidence>
<dbReference type="InterPro" id="IPR011050">
    <property type="entry name" value="Pectin_lyase_fold/virulence"/>
</dbReference>
<dbReference type="PANTHER" id="PTHR31339">
    <property type="entry name" value="PECTIN LYASE-RELATED"/>
    <property type="match status" value="1"/>
</dbReference>
<dbReference type="SMART" id="SM00710">
    <property type="entry name" value="PbH1"/>
    <property type="match status" value="5"/>
</dbReference>
<evidence type="ECO:0000259" key="6">
    <source>
        <dbReference type="Pfam" id="PF12708"/>
    </source>
</evidence>
<gene>
    <name evidence="7" type="ORF">AW736_05595</name>
</gene>
<dbReference type="AlphaFoldDB" id="A0A178IMQ1"/>
<evidence type="ECO:0000256" key="5">
    <source>
        <dbReference type="SAM" id="SignalP"/>
    </source>
</evidence>
<accession>A0A178IMQ1</accession>
<dbReference type="InterPro" id="IPR024535">
    <property type="entry name" value="RHGA/B-epi-like_pectate_lyase"/>
</dbReference>
<feature type="chain" id="PRO_5008089133" description="Rhamnogalacturonase A/B/Epimerase-like pectate lyase domain-containing protein" evidence="5">
    <location>
        <begin position="30"/>
        <end position="472"/>
    </location>
</feature>
<dbReference type="InterPro" id="IPR012334">
    <property type="entry name" value="Pectin_lyas_fold"/>
</dbReference>
<dbReference type="RefSeq" id="WP_068769228.1">
    <property type="nucleotide sequence ID" value="NZ_CP109796.1"/>
</dbReference>
<dbReference type="InterPro" id="IPR000743">
    <property type="entry name" value="Glyco_hydro_28"/>
</dbReference>
<dbReference type="SUPFAM" id="SSF51126">
    <property type="entry name" value="Pectin lyase-like"/>
    <property type="match status" value="1"/>
</dbReference>
<keyword evidence="8" id="KW-1185">Reference proteome</keyword>
<dbReference type="Gene3D" id="2.160.20.10">
    <property type="entry name" value="Single-stranded right-handed beta-helix, Pectin lyase-like"/>
    <property type="match status" value="1"/>
</dbReference>
<proteinExistence type="inferred from homology"/>
<evidence type="ECO:0000313" key="8">
    <source>
        <dbReference type="Proteomes" id="UP000078486"/>
    </source>
</evidence>
<feature type="domain" description="Rhamnogalacturonase A/B/Epimerase-like pectate lyase" evidence="6">
    <location>
        <begin position="33"/>
        <end position="86"/>
    </location>
</feature>
<keyword evidence="3 4" id="KW-0326">Glycosidase</keyword>
<reference evidence="7 8" key="1">
    <citation type="submission" date="2016-01" db="EMBL/GenBank/DDBJ databases">
        <title>High potential of lignocellulose degradation of a new Verrucomicrobia species.</title>
        <authorList>
            <person name="Wang Y."/>
            <person name="Shi Y."/>
            <person name="Qiu Z."/>
            <person name="Liu S."/>
            <person name="Yang H."/>
        </authorList>
    </citation>
    <scope>NUCLEOTIDE SEQUENCE [LARGE SCALE GENOMIC DNA]</scope>
    <source>
        <strain evidence="7 8">TSB47</strain>
    </source>
</reference>
<dbReference type="InterPro" id="IPR006626">
    <property type="entry name" value="PbH1"/>
</dbReference>
<dbReference type="GO" id="GO:0005975">
    <property type="term" value="P:carbohydrate metabolic process"/>
    <property type="evidence" value="ECO:0007669"/>
    <property type="project" value="InterPro"/>
</dbReference>
<dbReference type="Proteomes" id="UP000078486">
    <property type="component" value="Unassembled WGS sequence"/>
</dbReference>
<comment type="caution">
    <text evidence="7">The sequence shown here is derived from an EMBL/GenBank/DDBJ whole genome shotgun (WGS) entry which is preliminary data.</text>
</comment>
<evidence type="ECO:0000256" key="1">
    <source>
        <dbReference type="ARBA" id="ARBA00008834"/>
    </source>
</evidence>
<keyword evidence="5" id="KW-0732">Signal</keyword>
<comment type="similarity">
    <text evidence="1 4">Belongs to the glycosyl hydrolase 28 family.</text>
</comment>
<evidence type="ECO:0000313" key="7">
    <source>
        <dbReference type="EMBL" id="OAM90971.1"/>
    </source>
</evidence>
<protein>
    <recommendedName>
        <fullName evidence="6">Rhamnogalacturonase A/B/Epimerase-like pectate lyase domain-containing protein</fullName>
    </recommendedName>
</protein>
<dbReference type="InterPro" id="IPR051801">
    <property type="entry name" value="GH28_Enzymes"/>
</dbReference>
<organism evidence="7 8">
    <name type="scientific">Termitidicoccus mucosus</name>
    <dbReference type="NCBI Taxonomy" id="1184151"/>
    <lineage>
        <taxon>Bacteria</taxon>
        <taxon>Pseudomonadati</taxon>
        <taxon>Verrucomicrobiota</taxon>
        <taxon>Opitutia</taxon>
        <taxon>Opitutales</taxon>
        <taxon>Opitutaceae</taxon>
        <taxon>Termitidicoccus</taxon>
    </lineage>
</organism>
<evidence type="ECO:0000256" key="3">
    <source>
        <dbReference type="ARBA" id="ARBA00023295"/>
    </source>
</evidence>
<feature type="signal peptide" evidence="5">
    <location>
        <begin position="1"/>
        <end position="29"/>
    </location>
</feature>
<name>A0A178IMQ1_9BACT</name>
<evidence type="ECO:0000256" key="2">
    <source>
        <dbReference type="ARBA" id="ARBA00022801"/>
    </source>
</evidence>
<dbReference type="Pfam" id="PF00295">
    <property type="entry name" value="Glyco_hydro_28"/>
    <property type="match status" value="1"/>
</dbReference>
<keyword evidence="2 4" id="KW-0378">Hydrolase</keyword>
<dbReference type="OrthoDB" id="9795222at2"/>
<dbReference type="PANTHER" id="PTHR31339:SF9">
    <property type="entry name" value="PLASMIN AND FIBRONECTIN-BINDING PROTEIN A"/>
    <property type="match status" value="1"/>
</dbReference>
<dbReference type="EMBL" id="LRRQ01000043">
    <property type="protein sequence ID" value="OAM90971.1"/>
    <property type="molecule type" value="Genomic_DNA"/>
</dbReference>
<sequence length="472" mass="51048">MHSYLKKISATLFCLSLCAILTLPISADAWNHNVTEHGAIGDGKTLDTAAIQKTIDACHAAGGGTVYFPTGKFLSGTIHLKSNVTLHLSPGATVLGSRDIADYPPQESLYLEGIIDIDGKNQKGYPMRHFIYACGAENIGIEGRGFIDGNGDSFFNNDITIAHARPTPLIELIDCRNIRITDVAIRNAPGWTLHPKNCDGVYIRGISIINNLRAINSDGIDVDSSRNVIISDCHIEAGDDCIVLKTTKMGDVTPPVENVVVTNCVLQSSATALKLGTESYGDYRRVLFSNCVIHSARTGLGLICKDGGTMENVRFDNITLLTKRKWSKGYEIPIIIELSKRGKSSPDGIVRNIAFSDITIETNGRVMVHAIDGLALEDISFSNISYRIGGFETFNEARGPSPVTNKSFGAIPSAFIFKNVKGLRIANLNAVWPSVENAPARSLLYFDNVENPLIESIHGGASTPSAEAISRR</sequence>